<feature type="chain" id="PRO_5038939094" evidence="2">
    <location>
        <begin position="24"/>
        <end position="364"/>
    </location>
</feature>
<protein>
    <submittedName>
        <fullName evidence="3">Uncharacterized protein</fullName>
    </submittedName>
</protein>
<evidence type="ECO:0000313" key="4">
    <source>
        <dbReference type="Proteomes" id="UP000292564"/>
    </source>
</evidence>
<dbReference type="Proteomes" id="UP000292564">
    <property type="component" value="Unassembled WGS sequence"/>
</dbReference>
<evidence type="ECO:0000256" key="2">
    <source>
        <dbReference type="SAM" id="SignalP"/>
    </source>
</evidence>
<comment type="caution">
    <text evidence="3">The sequence shown here is derived from an EMBL/GenBank/DDBJ whole genome shotgun (WGS) entry which is preliminary data.</text>
</comment>
<reference evidence="3 4" key="1">
    <citation type="submission" date="2019-02" db="EMBL/GenBank/DDBJ databases">
        <title>Sequencing the genomes of 1000 actinobacteria strains.</title>
        <authorList>
            <person name="Klenk H.-P."/>
        </authorList>
    </citation>
    <scope>NUCLEOTIDE SEQUENCE [LARGE SCALE GENOMIC DNA]</scope>
    <source>
        <strain evidence="3 4">DSM 45162</strain>
    </source>
</reference>
<organism evidence="3 4">
    <name type="scientific">Krasilnikovia cinnamomea</name>
    <dbReference type="NCBI Taxonomy" id="349313"/>
    <lineage>
        <taxon>Bacteria</taxon>
        <taxon>Bacillati</taxon>
        <taxon>Actinomycetota</taxon>
        <taxon>Actinomycetes</taxon>
        <taxon>Micromonosporales</taxon>
        <taxon>Micromonosporaceae</taxon>
        <taxon>Krasilnikovia</taxon>
    </lineage>
</organism>
<accession>A0A4Q7ZRZ0</accession>
<dbReference type="EMBL" id="SHKY01000001">
    <property type="protein sequence ID" value="RZU53922.1"/>
    <property type="molecule type" value="Genomic_DNA"/>
</dbReference>
<proteinExistence type="predicted"/>
<feature type="region of interest" description="Disordered" evidence="1">
    <location>
        <begin position="26"/>
        <end position="79"/>
    </location>
</feature>
<evidence type="ECO:0000256" key="1">
    <source>
        <dbReference type="SAM" id="MobiDB-lite"/>
    </source>
</evidence>
<dbReference type="PROSITE" id="PS51257">
    <property type="entry name" value="PROKAR_LIPOPROTEIN"/>
    <property type="match status" value="1"/>
</dbReference>
<gene>
    <name evidence="3" type="ORF">EV385_5857</name>
</gene>
<feature type="compositionally biased region" description="Low complexity" evidence="1">
    <location>
        <begin position="30"/>
        <end position="68"/>
    </location>
</feature>
<dbReference type="AlphaFoldDB" id="A0A4Q7ZRZ0"/>
<keyword evidence="4" id="KW-1185">Reference proteome</keyword>
<keyword evidence="2" id="KW-0732">Signal</keyword>
<evidence type="ECO:0000313" key="3">
    <source>
        <dbReference type="EMBL" id="RZU53922.1"/>
    </source>
</evidence>
<name>A0A4Q7ZRZ0_9ACTN</name>
<sequence length="364" mass="37537">MAAMRVRAAVVAAAILLAATACDNGPSRVADAPAPTAAPSASGPTAASAAAAGSASAAPADSPKGPAPSTKPVATAQGACDPVPAGSYWRADVSRLPRHPRSATYVASIGKGAALTADFGSGQWDGGPIGIPVTVAKAGTPRVPVRFEYADESDPGPYPIPRNPKIEGGPAATGDRHIIVYDPAACRAYELFDAHPAGSGWRAGSGAVYNLRSQRLRPDGWTSADAAGLPVLAGLVRYEEVAAGHVDHALRITVPRSQAAHVWPARHHAGRRDAALPPMGLRLRLRAGVDPNRFPPQARPIVRALQRYGAIVADNGSAWYVSGTPDARWNNDQLHALKRLTGADFEAVDASGLMVDRNSAAARG</sequence>
<feature type="signal peptide" evidence="2">
    <location>
        <begin position="1"/>
        <end position="23"/>
    </location>
</feature>